<evidence type="ECO:0000313" key="10">
    <source>
        <dbReference type="Proteomes" id="UP001154282"/>
    </source>
</evidence>
<dbReference type="GO" id="GO:0005345">
    <property type="term" value="F:purine nucleobase transmembrane transporter activity"/>
    <property type="evidence" value="ECO:0007669"/>
    <property type="project" value="UniProtKB-UniRule"/>
</dbReference>
<name>A0AAV0I0G8_9ROSI</name>
<dbReference type="GO" id="GO:0016020">
    <property type="term" value="C:membrane"/>
    <property type="evidence" value="ECO:0007669"/>
    <property type="project" value="UniProtKB-SubCell"/>
</dbReference>
<comment type="caution">
    <text evidence="9">The sequence shown here is derived from an EMBL/GenBank/DDBJ whole genome shotgun (WGS) entry which is preliminary data.</text>
</comment>
<gene>
    <name evidence="9" type="ORF">LITE_LOCUS6935</name>
</gene>
<feature type="transmembrane region" description="Helical" evidence="7">
    <location>
        <begin position="224"/>
        <end position="246"/>
    </location>
</feature>
<evidence type="ECO:0000256" key="8">
    <source>
        <dbReference type="SAM" id="MobiDB-lite"/>
    </source>
</evidence>
<accession>A0AAV0I0G8</accession>
<reference evidence="9" key="1">
    <citation type="submission" date="2022-08" db="EMBL/GenBank/DDBJ databases">
        <authorList>
            <person name="Gutierrez-Valencia J."/>
        </authorList>
    </citation>
    <scope>NUCLEOTIDE SEQUENCE</scope>
</reference>
<feature type="transmembrane region" description="Helical" evidence="7">
    <location>
        <begin position="266"/>
        <end position="290"/>
    </location>
</feature>
<proteinExistence type="inferred from homology"/>
<feature type="transmembrane region" description="Helical" evidence="7">
    <location>
        <begin position="321"/>
        <end position="340"/>
    </location>
</feature>
<dbReference type="InterPro" id="IPR030182">
    <property type="entry name" value="PUP_plant"/>
</dbReference>
<dbReference type="Proteomes" id="UP001154282">
    <property type="component" value="Unassembled WGS sequence"/>
</dbReference>
<protein>
    <recommendedName>
        <fullName evidence="7">Probable purine permease</fullName>
    </recommendedName>
</protein>
<evidence type="ECO:0000256" key="6">
    <source>
        <dbReference type="ARBA" id="ARBA00023136"/>
    </source>
</evidence>
<keyword evidence="5 7" id="KW-1133">Transmembrane helix</keyword>
<feature type="transmembrane region" description="Helical" evidence="7">
    <location>
        <begin position="187"/>
        <end position="212"/>
    </location>
</feature>
<evidence type="ECO:0000256" key="7">
    <source>
        <dbReference type="RuleBase" id="RU368015"/>
    </source>
</evidence>
<dbReference type="GO" id="GO:0015211">
    <property type="term" value="F:purine nucleoside transmembrane transporter activity"/>
    <property type="evidence" value="ECO:0007669"/>
    <property type="project" value="UniProtKB-UniRule"/>
</dbReference>
<keyword evidence="10" id="KW-1185">Reference proteome</keyword>
<dbReference type="PANTHER" id="PTHR31376:SF1">
    <property type="entry name" value="PURINE PERMEASE 2"/>
    <property type="match status" value="1"/>
</dbReference>
<feature type="transmembrane region" description="Helical" evidence="7">
    <location>
        <begin position="57"/>
        <end position="80"/>
    </location>
</feature>
<keyword evidence="6 7" id="KW-0472">Membrane</keyword>
<keyword evidence="3 7" id="KW-0813">Transport</keyword>
<evidence type="ECO:0000256" key="4">
    <source>
        <dbReference type="ARBA" id="ARBA00022692"/>
    </source>
</evidence>
<dbReference type="AlphaFoldDB" id="A0AAV0I0G8"/>
<organism evidence="9 10">
    <name type="scientific">Linum tenue</name>
    <dbReference type="NCBI Taxonomy" id="586396"/>
    <lineage>
        <taxon>Eukaryota</taxon>
        <taxon>Viridiplantae</taxon>
        <taxon>Streptophyta</taxon>
        <taxon>Embryophyta</taxon>
        <taxon>Tracheophyta</taxon>
        <taxon>Spermatophyta</taxon>
        <taxon>Magnoliopsida</taxon>
        <taxon>eudicotyledons</taxon>
        <taxon>Gunneridae</taxon>
        <taxon>Pentapetalae</taxon>
        <taxon>rosids</taxon>
        <taxon>fabids</taxon>
        <taxon>Malpighiales</taxon>
        <taxon>Linaceae</taxon>
        <taxon>Linum</taxon>
    </lineage>
</organism>
<feature type="region of interest" description="Disordered" evidence="8">
    <location>
        <begin position="359"/>
        <end position="378"/>
    </location>
</feature>
<evidence type="ECO:0000256" key="5">
    <source>
        <dbReference type="ARBA" id="ARBA00022989"/>
    </source>
</evidence>
<dbReference type="Pfam" id="PF16913">
    <property type="entry name" value="PUNUT"/>
    <property type="match status" value="1"/>
</dbReference>
<keyword evidence="4 7" id="KW-0812">Transmembrane</keyword>
<feature type="transmembrane region" description="Helical" evidence="7">
    <location>
        <begin position="92"/>
        <end position="112"/>
    </location>
</feature>
<feature type="transmembrane region" description="Helical" evidence="7">
    <location>
        <begin position="297"/>
        <end position="315"/>
    </location>
</feature>
<comment type="subcellular location">
    <subcellularLocation>
        <location evidence="1 7">Membrane</location>
        <topology evidence="1 7">Multi-pass membrane protein</topology>
    </subcellularLocation>
</comment>
<evidence type="ECO:0000313" key="9">
    <source>
        <dbReference type="EMBL" id="CAI0390956.1"/>
    </source>
</evidence>
<comment type="similarity">
    <text evidence="2 7">Belongs to the purine permeases (TC 2.A.7.14) family.</text>
</comment>
<dbReference type="InterPro" id="IPR037185">
    <property type="entry name" value="EmrE-like"/>
</dbReference>
<evidence type="ECO:0000256" key="3">
    <source>
        <dbReference type="ARBA" id="ARBA00022448"/>
    </source>
</evidence>
<dbReference type="PANTHER" id="PTHR31376">
    <property type="entry name" value="OS09G0467300 PROTEIN-RELATED"/>
    <property type="match status" value="1"/>
</dbReference>
<dbReference type="SUPFAM" id="SSF103481">
    <property type="entry name" value="Multidrug resistance efflux transporter EmrE"/>
    <property type="match status" value="1"/>
</dbReference>
<feature type="transmembrane region" description="Helical" evidence="7">
    <location>
        <begin position="25"/>
        <end position="45"/>
    </location>
</feature>
<sequence>MPESNYVKQGEADAGSAAAAKMKRLLLIINCLILAVGNCGGPMIMRLYFLHGGKRVWLSSCLETAGWPIMLIPLSAAYLLRRRRRPLSQTKFFLIEPRLFFAAAVVGVLTGFDDYLYAYGMARLPVSTSALVIATQLAFTAGFAFLLVKQRFTPFSINAVVLLTVGAGVLAMNTNGDRPAEESSKEYALGFVMTLVAALLYGFILPLVELAYKKAGQEVSFTVVLEFQMVMSLFATVVCTVGMLVNRDFQAIPREASGSSLGETKYYVVLVFSAIIWQAFFLGAVGVIFVGSSLLSGILIAVLLPVTEVLAVIFYSESFHAEKGVSLGLSLWGFVSYFYGEHRENNKKKKMKQQHQLLSDSAPQVEMSQPTNQTRAAV</sequence>
<dbReference type="EMBL" id="CAMGYJ010000003">
    <property type="protein sequence ID" value="CAI0390956.1"/>
    <property type="molecule type" value="Genomic_DNA"/>
</dbReference>
<feature type="transmembrane region" description="Helical" evidence="7">
    <location>
        <begin position="155"/>
        <end position="175"/>
    </location>
</feature>
<evidence type="ECO:0000256" key="1">
    <source>
        <dbReference type="ARBA" id="ARBA00004141"/>
    </source>
</evidence>
<evidence type="ECO:0000256" key="2">
    <source>
        <dbReference type="ARBA" id="ARBA00006213"/>
    </source>
</evidence>
<feature type="transmembrane region" description="Helical" evidence="7">
    <location>
        <begin position="124"/>
        <end position="148"/>
    </location>
</feature>